<gene>
    <name evidence="1" type="ORF">BOTBODRAFT_33918</name>
</gene>
<organism evidence="1 2">
    <name type="scientific">Botryobasidium botryosum (strain FD-172 SS1)</name>
    <dbReference type="NCBI Taxonomy" id="930990"/>
    <lineage>
        <taxon>Eukaryota</taxon>
        <taxon>Fungi</taxon>
        <taxon>Dikarya</taxon>
        <taxon>Basidiomycota</taxon>
        <taxon>Agaricomycotina</taxon>
        <taxon>Agaricomycetes</taxon>
        <taxon>Cantharellales</taxon>
        <taxon>Botryobasidiaceae</taxon>
        <taxon>Botryobasidium</taxon>
    </lineage>
</organism>
<proteinExistence type="predicted"/>
<protein>
    <submittedName>
        <fullName evidence="1">Uncharacterized protein</fullName>
    </submittedName>
</protein>
<dbReference type="EMBL" id="KL198046">
    <property type="protein sequence ID" value="KDQ13043.1"/>
    <property type="molecule type" value="Genomic_DNA"/>
</dbReference>
<dbReference type="Proteomes" id="UP000027195">
    <property type="component" value="Unassembled WGS sequence"/>
</dbReference>
<dbReference type="InParanoid" id="A0A067MB90"/>
<evidence type="ECO:0000313" key="1">
    <source>
        <dbReference type="EMBL" id="KDQ13043.1"/>
    </source>
</evidence>
<dbReference type="AlphaFoldDB" id="A0A067MB90"/>
<sequence>MDVDDNLLPGVALLRDAKFCIGGPEPLEGERKFENWKGQAVVSNGVEETVSAQECRCIADCSCTTLF</sequence>
<keyword evidence="2" id="KW-1185">Reference proteome</keyword>
<dbReference type="HOGENOM" id="CLU_2811992_0_0_1"/>
<reference evidence="2" key="1">
    <citation type="journal article" date="2014" name="Proc. Natl. Acad. Sci. U.S.A.">
        <title>Extensive sampling of basidiomycete genomes demonstrates inadequacy of the white-rot/brown-rot paradigm for wood decay fungi.</title>
        <authorList>
            <person name="Riley R."/>
            <person name="Salamov A.A."/>
            <person name="Brown D.W."/>
            <person name="Nagy L.G."/>
            <person name="Floudas D."/>
            <person name="Held B.W."/>
            <person name="Levasseur A."/>
            <person name="Lombard V."/>
            <person name="Morin E."/>
            <person name="Otillar R."/>
            <person name="Lindquist E.A."/>
            <person name="Sun H."/>
            <person name="LaButti K.M."/>
            <person name="Schmutz J."/>
            <person name="Jabbour D."/>
            <person name="Luo H."/>
            <person name="Baker S.E."/>
            <person name="Pisabarro A.G."/>
            <person name="Walton J.D."/>
            <person name="Blanchette R.A."/>
            <person name="Henrissat B."/>
            <person name="Martin F."/>
            <person name="Cullen D."/>
            <person name="Hibbett D.S."/>
            <person name="Grigoriev I.V."/>
        </authorList>
    </citation>
    <scope>NUCLEOTIDE SEQUENCE [LARGE SCALE GENOMIC DNA]</scope>
    <source>
        <strain evidence="2">FD-172 SS1</strain>
    </source>
</reference>
<name>A0A067MB90_BOTB1</name>
<evidence type="ECO:0000313" key="2">
    <source>
        <dbReference type="Proteomes" id="UP000027195"/>
    </source>
</evidence>
<accession>A0A067MB90</accession>